<dbReference type="InterPro" id="IPR000073">
    <property type="entry name" value="AB_hydrolase_1"/>
</dbReference>
<dbReference type="PANTHER" id="PTHR46438">
    <property type="entry name" value="ALPHA/BETA-HYDROLASES SUPERFAMILY PROTEIN"/>
    <property type="match status" value="1"/>
</dbReference>
<accession>G8TSB0</accession>
<dbReference type="InterPro" id="IPR029058">
    <property type="entry name" value="AB_hydrolase_fold"/>
</dbReference>
<evidence type="ECO:0000259" key="1">
    <source>
        <dbReference type="PROSITE" id="PS50056"/>
    </source>
</evidence>
<dbReference type="KEGG" id="sap:Sulac_2032"/>
<protein>
    <submittedName>
        <fullName evidence="2">Alpha/beta hydrolase fold protein</fullName>
    </submittedName>
</protein>
<dbReference type="HOGENOM" id="CLU_677796_0_0_9"/>
<reference evidence="2 3" key="2">
    <citation type="journal article" date="2012" name="Stand. Genomic Sci.">
        <title>Complete genome sequence of the moderately thermophilic mineral-sulfide-oxidizing firmicute Sulfobacillus acidophilus type strain (NAL(T)).</title>
        <authorList>
            <person name="Anderson I."/>
            <person name="Chertkov O."/>
            <person name="Chen A."/>
            <person name="Saunders E."/>
            <person name="Lapidus A."/>
            <person name="Nolan M."/>
            <person name="Lucas S."/>
            <person name="Hammon N."/>
            <person name="Deshpande S."/>
            <person name="Cheng J.F."/>
            <person name="Han C."/>
            <person name="Tapia R."/>
            <person name="Goodwin L.A."/>
            <person name="Pitluck S."/>
            <person name="Liolios K."/>
            <person name="Pagani I."/>
            <person name="Ivanova N."/>
            <person name="Mikhailova N."/>
            <person name="Pati A."/>
            <person name="Palaniappan K."/>
            <person name="Land M."/>
            <person name="Pan C."/>
            <person name="Rohde M."/>
            <person name="Pukall R."/>
            <person name="Goker M."/>
            <person name="Detter J.C."/>
            <person name="Woyke T."/>
            <person name="Bristow J."/>
            <person name="Eisen J.A."/>
            <person name="Markowitz V."/>
            <person name="Hugenholtz P."/>
            <person name="Kyrpides N.C."/>
            <person name="Klenk H.P."/>
            <person name="Mavromatis K."/>
        </authorList>
    </citation>
    <scope>NUCLEOTIDE SEQUENCE [LARGE SCALE GENOMIC DNA]</scope>
    <source>
        <strain evidence="3">ATCC 700253 / DSM 10332 / NAL</strain>
    </source>
</reference>
<feature type="domain" description="Tyrosine specific protein phosphatases" evidence="1">
    <location>
        <begin position="57"/>
        <end position="124"/>
    </location>
</feature>
<dbReference type="InterPro" id="IPR000387">
    <property type="entry name" value="Tyr_Pase_dom"/>
</dbReference>
<sequence length="406" mass="44955">MNRLTPNIWMGDAAEASNMIRHGATRLVDLRAEAFPPGYAIPVDHFPLQDEMPGQHAMLGQAARRVAQWARAGATVGVYCQAGNSRTAAVAALALVYQGADLEDALAAVRTARITAVPALSLKAAMVEVVRGWRVEGLTHHRLQVGDITLHAVHRPGEGPRLVLLHGVYGSWTHWRSVMPHLGNLDVWLLDLPGYGESDDWPGNFDYGRYLDILADAVRGVAGDGAILGGYSFGAYLALALMERQPPVARAGILVSLAGRTGEPSRHWPVEERRFPPNPLFDDRLAVVEANLKAIHFRRPEAVSRQAVYTTYHNIWQTRLGPRRMRDAGANRTSPLVTLSRVRHPLLMIWGAYDPYCQPRVADWEAACRRVRPDVGTRVVAEAAHWVQEEQPQVVGRLMRDFVETL</sequence>
<dbReference type="SMART" id="SM00195">
    <property type="entry name" value="DSPc"/>
    <property type="match status" value="1"/>
</dbReference>
<dbReference type="STRING" id="679936.Sulac_2032"/>
<gene>
    <name evidence="2" type="ordered locus">Sulac_2032</name>
</gene>
<organism evidence="2 3">
    <name type="scientific">Sulfobacillus acidophilus (strain ATCC 700253 / DSM 10332 / NAL)</name>
    <dbReference type="NCBI Taxonomy" id="679936"/>
    <lineage>
        <taxon>Bacteria</taxon>
        <taxon>Bacillati</taxon>
        <taxon>Bacillota</taxon>
        <taxon>Clostridia</taxon>
        <taxon>Eubacteriales</taxon>
        <taxon>Clostridiales Family XVII. Incertae Sedis</taxon>
        <taxon>Sulfobacillus</taxon>
    </lineage>
</organism>
<evidence type="ECO:0000313" key="2">
    <source>
        <dbReference type="EMBL" id="AEW05522.1"/>
    </source>
</evidence>
<dbReference type="SUPFAM" id="SSF53474">
    <property type="entry name" value="alpha/beta-Hydrolases"/>
    <property type="match status" value="1"/>
</dbReference>
<proteinExistence type="predicted"/>
<dbReference type="PROSITE" id="PS50056">
    <property type="entry name" value="TYR_PHOSPHATASE_2"/>
    <property type="match status" value="1"/>
</dbReference>
<dbReference type="Proteomes" id="UP000005439">
    <property type="component" value="Chromosome"/>
</dbReference>
<evidence type="ECO:0000313" key="3">
    <source>
        <dbReference type="Proteomes" id="UP000005439"/>
    </source>
</evidence>
<name>G8TSB0_SULAD</name>
<keyword evidence="2" id="KW-0378">Hydrolase</keyword>
<dbReference type="PATRIC" id="fig|679936.5.peg.2094"/>
<dbReference type="GO" id="GO:0016787">
    <property type="term" value="F:hydrolase activity"/>
    <property type="evidence" value="ECO:0007669"/>
    <property type="project" value="UniProtKB-KW"/>
</dbReference>
<dbReference type="PANTHER" id="PTHR46438:SF11">
    <property type="entry name" value="LIPASE-RELATED"/>
    <property type="match status" value="1"/>
</dbReference>
<dbReference type="Pfam" id="PF12697">
    <property type="entry name" value="Abhydrolase_6"/>
    <property type="match status" value="1"/>
</dbReference>
<reference evidence="3" key="1">
    <citation type="submission" date="2011-12" db="EMBL/GenBank/DDBJ databases">
        <title>The complete genome of chromosome of Sulfobacillus acidophilus DSM 10332.</title>
        <authorList>
            <person name="Lucas S."/>
            <person name="Han J."/>
            <person name="Lapidus A."/>
            <person name="Bruce D."/>
            <person name="Goodwin L."/>
            <person name="Pitluck S."/>
            <person name="Peters L."/>
            <person name="Kyrpides N."/>
            <person name="Mavromatis K."/>
            <person name="Ivanova N."/>
            <person name="Mikhailova N."/>
            <person name="Chertkov O."/>
            <person name="Saunders E."/>
            <person name="Detter J.C."/>
            <person name="Tapia R."/>
            <person name="Han C."/>
            <person name="Land M."/>
            <person name="Hauser L."/>
            <person name="Markowitz V."/>
            <person name="Cheng J.-F."/>
            <person name="Hugenholtz P."/>
            <person name="Woyke T."/>
            <person name="Wu D."/>
            <person name="Pukall R."/>
            <person name="Gehrich-Schroeter G."/>
            <person name="Schneider S."/>
            <person name="Klenk H.-P."/>
            <person name="Eisen J.A."/>
        </authorList>
    </citation>
    <scope>NUCLEOTIDE SEQUENCE [LARGE SCALE GENOMIC DNA]</scope>
    <source>
        <strain evidence="3">ATCC 700253 / DSM 10332 / NAL</strain>
    </source>
</reference>
<dbReference type="InterPro" id="IPR020422">
    <property type="entry name" value="TYR_PHOSPHATASE_DUAL_dom"/>
</dbReference>
<dbReference type="SUPFAM" id="SSF52799">
    <property type="entry name" value="(Phosphotyrosine protein) phosphatases II"/>
    <property type="match status" value="1"/>
</dbReference>
<dbReference type="AlphaFoldDB" id="G8TSB0"/>
<dbReference type="Gene3D" id="3.40.50.1820">
    <property type="entry name" value="alpha/beta hydrolase"/>
    <property type="match status" value="1"/>
</dbReference>
<dbReference type="Gene3D" id="3.90.190.10">
    <property type="entry name" value="Protein tyrosine phosphatase superfamily"/>
    <property type="match status" value="1"/>
</dbReference>
<keyword evidence="3" id="KW-1185">Reference proteome</keyword>
<dbReference type="EMBL" id="CP003179">
    <property type="protein sequence ID" value="AEW05522.1"/>
    <property type="molecule type" value="Genomic_DNA"/>
</dbReference>
<dbReference type="InterPro" id="IPR029021">
    <property type="entry name" value="Prot-tyrosine_phosphatase-like"/>
</dbReference>